<sequence>MWSKKSAAPSAEETTPDGERLPPGWTRKESKSQKGRYYYISPAGKTQWTPPITKEKREKIQTNYNWVHEIEIEFGEGRLGVSLREVRQLANIPYPQFQAEVDDLPKVNGKAGPAELYNWSVKPHKRLTIGMRITSIESTSLAGLTYKEVVDKLKRSSRPLKLKFADVEKGTIEDNPDAAREQEEREAAEAKPSAYLVQKQEYTRVLVTGELHTEMWLIENKKLTRQMNVAKKKWETVSTEFDGLNQRRLELRKENEKLTSEKQKYETMIKQLKMQEDHVVGNPEFVKANDLARRNTELTDDIAKMESGNKRLRKEQVTLQMSLDELLKEVAKLDKGKTEEDNDDDIFFGIDPNATPAEQLAALRKKARYMEDDIVKEQRKAIKVEKEMDQLNKHLANLTGSSPSSSSSERPSKDSSSSKESSSRSSGGRSKPTSEGKGRDSGRKMDGDATGSGRGELPSDPAALEARIQELRKKQRSVVETLSKAAKEGDQKLARECQKKRKSIKDELRRAQDALNLIKAGSEPTAKSSSKSRSNSTTSGRQGKVISAQEVQKSKPAEKMPTKTGFLDKGPTEWSERGLIKNMKTMRGARERWCEVTPDGFLKYYKRRGDPVVRGEIDLSDASFEVTMEGSKEFVLCTSAQQSHFFTRTPQELQSWVKVLRGANAYLKTNKQLDALASKIDAADRRGGKFAPEEDGEFYGRATLGF</sequence>
<dbReference type="EMBL" id="SPLM01000144">
    <property type="protein sequence ID" value="TMW57633.1"/>
    <property type="molecule type" value="Genomic_DNA"/>
</dbReference>
<feature type="compositionally biased region" description="Low complexity" evidence="2">
    <location>
        <begin position="527"/>
        <end position="539"/>
    </location>
</feature>
<feature type="compositionally biased region" description="Low complexity" evidence="2">
    <location>
        <begin position="418"/>
        <end position="431"/>
    </location>
</feature>
<dbReference type="Gene3D" id="2.30.42.10">
    <property type="match status" value="1"/>
</dbReference>
<feature type="region of interest" description="Disordered" evidence="2">
    <location>
        <begin position="1"/>
        <end position="33"/>
    </location>
</feature>
<name>A0A8K1C739_PYTOL</name>
<dbReference type="InterPro" id="IPR001202">
    <property type="entry name" value="WW_dom"/>
</dbReference>
<evidence type="ECO:0000256" key="1">
    <source>
        <dbReference type="SAM" id="Coils"/>
    </source>
</evidence>
<evidence type="ECO:0000259" key="3">
    <source>
        <dbReference type="PROSITE" id="PS50003"/>
    </source>
</evidence>
<dbReference type="SUPFAM" id="SSF51045">
    <property type="entry name" value="WW domain"/>
    <property type="match status" value="1"/>
</dbReference>
<evidence type="ECO:0000313" key="5">
    <source>
        <dbReference type="EMBL" id="TMW57633.1"/>
    </source>
</evidence>
<organism evidence="5 6">
    <name type="scientific">Pythium oligandrum</name>
    <name type="common">Mycoparasitic fungus</name>
    <dbReference type="NCBI Taxonomy" id="41045"/>
    <lineage>
        <taxon>Eukaryota</taxon>
        <taxon>Sar</taxon>
        <taxon>Stramenopiles</taxon>
        <taxon>Oomycota</taxon>
        <taxon>Peronosporomycetes</taxon>
        <taxon>Pythiales</taxon>
        <taxon>Pythiaceae</taxon>
        <taxon>Pythium</taxon>
    </lineage>
</organism>
<protein>
    <recommendedName>
        <fullName evidence="7">WW domain-containing protein</fullName>
    </recommendedName>
</protein>
<feature type="domain" description="PH" evidence="3">
    <location>
        <begin position="573"/>
        <end position="665"/>
    </location>
</feature>
<dbReference type="Gene3D" id="2.20.70.10">
    <property type="match status" value="1"/>
</dbReference>
<feature type="region of interest" description="Disordered" evidence="2">
    <location>
        <begin position="517"/>
        <end position="571"/>
    </location>
</feature>
<evidence type="ECO:0008006" key="7">
    <source>
        <dbReference type="Google" id="ProtNLM"/>
    </source>
</evidence>
<keyword evidence="6" id="KW-1185">Reference proteome</keyword>
<dbReference type="CDD" id="cd00821">
    <property type="entry name" value="PH"/>
    <property type="match status" value="1"/>
</dbReference>
<feature type="region of interest" description="Disordered" evidence="2">
    <location>
        <begin position="173"/>
        <end position="192"/>
    </location>
</feature>
<dbReference type="SUPFAM" id="SSF50729">
    <property type="entry name" value="PH domain-like"/>
    <property type="match status" value="1"/>
</dbReference>
<proteinExistence type="predicted"/>
<dbReference type="AlphaFoldDB" id="A0A8K1C739"/>
<feature type="region of interest" description="Disordered" evidence="2">
    <location>
        <begin position="396"/>
        <end position="505"/>
    </location>
</feature>
<dbReference type="SMART" id="SM00233">
    <property type="entry name" value="PH"/>
    <property type="match status" value="1"/>
</dbReference>
<gene>
    <name evidence="5" type="ORF">Poli38472_003558</name>
</gene>
<dbReference type="CDD" id="cd00201">
    <property type="entry name" value="WW"/>
    <property type="match status" value="1"/>
</dbReference>
<dbReference type="OrthoDB" id="185175at2759"/>
<feature type="coiled-coil region" evidence="1">
    <location>
        <begin position="241"/>
        <end position="329"/>
    </location>
</feature>
<dbReference type="PROSITE" id="PS50003">
    <property type="entry name" value="PH_DOMAIN"/>
    <property type="match status" value="1"/>
</dbReference>
<feature type="compositionally biased region" description="Basic and acidic residues" evidence="2">
    <location>
        <begin position="173"/>
        <end position="189"/>
    </location>
</feature>
<feature type="compositionally biased region" description="Low complexity" evidence="2">
    <location>
        <begin position="399"/>
        <end position="409"/>
    </location>
</feature>
<dbReference type="InterPro" id="IPR036020">
    <property type="entry name" value="WW_dom_sf"/>
</dbReference>
<feature type="domain" description="WW" evidence="4">
    <location>
        <begin position="19"/>
        <end position="53"/>
    </location>
</feature>
<evidence type="ECO:0000259" key="4">
    <source>
        <dbReference type="PROSITE" id="PS50020"/>
    </source>
</evidence>
<dbReference type="InterPro" id="IPR001849">
    <property type="entry name" value="PH_domain"/>
</dbReference>
<dbReference type="PROSITE" id="PS01159">
    <property type="entry name" value="WW_DOMAIN_1"/>
    <property type="match status" value="1"/>
</dbReference>
<dbReference type="SMART" id="SM00456">
    <property type="entry name" value="WW"/>
    <property type="match status" value="1"/>
</dbReference>
<dbReference type="InterPro" id="IPR036034">
    <property type="entry name" value="PDZ_sf"/>
</dbReference>
<feature type="compositionally biased region" description="Basic and acidic residues" evidence="2">
    <location>
        <begin position="432"/>
        <end position="447"/>
    </location>
</feature>
<dbReference type="PROSITE" id="PS50020">
    <property type="entry name" value="WW_DOMAIN_2"/>
    <property type="match status" value="1"/>
</dbReference>
<reference evidence="5" key="1">
    <citation type="submission" date="2019-03" db="EMBL/GenBank/DDBJ databases">
        <title>Long read genome sequence of the mycoparasitic Pythium oligandrum ATCC 38472 isolated from sugarbeet rhizosphere.</title>
        <authorList>
            <person name="Gaulin E."/>
        </authorList>
    </citation>
    <scope>NUCLEOTIDE SEQUENCE</scope>
    <source>
        <strain evidence="5">ATCC 38472_TT</strain>
    </source>
</reference>
<dbReference type="Gene3D" id="2.30.29.30">
    <property type="entry name" value="Pleckstrin-homology domain (PH domain)/Phosphotyrosine-binding domain (PTB)"/>
    <property type="match status" value="1"/>
</dbReference>
<evidence type="ECO:0000313" key="6">
    <source>
        <dbReference type="Proteomes" id="UP000794436"/>
    </source>
</evidence>
<feature type="compositionally biased region" description="Basic and acidic residues" evidence="2">
    <location>
        <begin position="552"/>
        <end position="561"/>
    </location>
</feature>
<evidence type="ECO:0000256" key="2">
    <source>
        <dbReference type="SAM" id="MobiDB-lite"/>
    </source>
</evidence>
<dbReference type="Pfam" id="PF00169">
    <property type="entry name" value="PH"/>
    <property type="match status" value="1"/>
</dbReference>
<dbReference type="InterPro" id="IPR011993">
    <property type="entry name" value="PH-like_dom_sf"/>
</dbReference>
<dbReference type="Proteomes" id="UP000794436">
    <property type="component" value="Unassembled WGS sequence"/>
</dbReference>
<comment type="caution">
    <text evidence="5">The sequence shown here is derived from an EMBL/GenBank/DDBJ whole genome shotgun (WGS) entry which is preliminary data.</text>
</comment>
<feature type="compositionally biased region" description="Basic and acidic residues" evidence="2">
    <location>
        <begin position="485"/>
        <end position="497"/>
    </location>
</feature>
<accession>A0A8K1C739</accession>
<keyword evidence="1" id="KW-0175">Coiled coil</keyword>